<keyword evidence="1" id="KW-1133">Transmembrane helix</keyword>
<sequence>MKSIFAILIVVIPLMMWVIERKWIRARTLFNVLAYFSTIIFGYIITTTIYEVLSLQEVFMTSIHGILLNQLFLVTGAYIGSYFLYRIVIVTLHDF</sequence>
<dbReference type="RefSeq" id="WP_066154318.1">
    <property type="nucleotide sequence ID" value="NZ_CP020814.1"/>
</dbReference>
<evidence type="ECO:0000313" key="2">
    <source>
        <dbReference type="EMBL" id="ARK29598.1"/>
    </source>
</evidence>
<keyword evidence="1" id="KW-0472">Membrane</keyword>
<accession>A0A1X9M846</accession>
<name>A0A1X9M846_9BACI</name>
<evidence type="ECO:0000256" key="1">
    <source>
        <dbReference type="SAM" id="Phobius"/>
    </source>
</evidence>
<keyword evidence="1" id="KW-0812">Transmembrane</keyword>
<protein>
    <submittedName>
        <fullName evidence="2">Uncharacterized protein</fullName>
    </submittedName>
</protein>
<gene>
    <name evidence="2" type="ORF">BkAM31D_06835</name>
</gene>
<dbReference type="AlphaFoldDB" id="A0A1X9M846"/>
<organism evidence="2 3">
    <name type="scientific">Halalkalibacter krulwichiae</name>
    <dbReference type="NCBI Taxonomy" id="199441"/>
    <lineage>
        <taxon>Bacteria</taxon>
        <taxon>Bacillati</taxon>
        <taxon>Bacillota</taxon>
        <taxon>Bacilli</taxon>
        <taxon>Bacillales</taxon>
        <taxon>Bacillaceae</taxon>
        <taxon>Halalkalibacter</taxon>
    </lineage>
</organism>
<keyword evidence="3" id="KW-1185">Reference proteome</keyword>
<feature type="transmembrane region" description="Helical" evidence="1">
    <location>
        <begin position="65"/>
        <end position="85"/>
    </location>
</feature>
<feature type="transmembrane region" description="Helical" evidence="1">
    <location>
        <begin position="32"/>
        <end position="53"/>
    </location>
</feature>
<dbReference type="EMBL" id="CP020814">
    <property type="protein sequence ID" value="ARK29598.1"/>
    <property type="molecule type" value="Genomic_DNA"/>
</dbReference>
<dbReference type="Proteomes" id="UP000193006">
    <property type="component" value="Chromosome"/>
</dbReference>
<reference evidence="2 3" key="1">
    <citation type="submission" date="2017-04" db="EMBL/GenBank/DDBJ databases">
        <title>Bacillus krulwichiae AM31D Genome sequencing and assembly.</title>
        <authorList>
            <person name="Krulwich T.A."/>
            <person name="Anastor L."/>
            <person name="Ehrlich R."/>
            <person name="Ehrlich G.D."/>
            <person name="Janto B."/>
        </authorList>
    </citation>
    <scope>NUCLEOTIDE SEQUENCE [LARGE SCALE GENOMIC DNA]</scope>
    <source>
        <strain evidence="2 3">AM31D</strain>
    </source>
</reference>
<dbReference type="KEGG" id="bkw:BkAM31D_06835"/>
<evidence type="ECO:0000313" key="3">
    <source>
        <dbReference type="Proteomes" id="UP000193006"/>
    </source>
</evidence>
<proteinExistence type="predicted"/>